<proteinExistence type="predicted"/>
<evidence type="ECO:0000313" key="2">
    <source>
        <dbReference type="Proteomes" id="UP000007652"/>
    </source>
</evidence>
<accession>G0V4T3</accession>
<protein>
    <submittedName>
        <fullName evidence="1">Uncharacterized protein</fullName>
    </submittedName>
</protein>
<dbReference type="PROSITE" id="PS51257">
    <property type="entry name" value="PROKAR_LIPOPROTEIN"/>
    <property type="match status" value="1"/>
</dbReference>
<comment type="caution">
    <text evidence="1">The sequence shown here is derived from an EMBL/GenBank/DDBJ whole genome shotgun (WGS) entry which is preliminary data.</text>
</comment>
<dbReference type="RefSeq" id="WP_008907841.1">
    <property type="nucleotide sequence ID" value="NZ_CAKP01000019.1"/>
</dbReference>
<sequence length="150" mass="16799">MNNQKERLLNEEVNCEVCSQSSTGVGCECCCNGSQNITFKPCEDVIDYTVGPFDLKCEGRFLKVRVRLKNVCCNRKINVGVLVCEPVDGTFYTRGFKACQIVVPGTGCKDVTIDEFCFVFPDEDLCRSKTYVVKVVAHYAEFPSFPFCPC</sequence>
<dbReference type="Proteomes" id="UP000007652">
    <property type="component" value="Unassembled WGS sequence"/>
</dbReference>
<organism evidence="1 2">
    <name type="scientific">Caloramator australicus RC3</name>
    <dbReference type="NCBI Taxonomy" id="857293"/>
    <lineage>
        <taxon>Bacteria</taxon>
        <taxon>Bacillati</taxon>
        <taxon>Bacillota</taxon>
        <taxon>Clostridia</taxon>
        <taxon>Eubacteriales</taxon>
        <taxon>Clostridiaceae</taxon>
        <taxon>Caloramator</taxon>
    </lineage>
</organism>
<dbReference type="EMBL" id="CAKP01000019">
    <property type="protein sequence ID" value="CCC58123.1"/>
    <property type="molecule type" value="Genomic_DNA"/>
</dbReference>
<reference evidence="1 2" key="1">
    <citation type="journal article" date="2011" name="J. Bacteriol.">
        <title>Draft genome sequence of Caloramator australicus strain RC3T, a thermoanaerobe from the Great Artesian Basin of Australia.</title>
        <authorList>
            <person name="Ogg C.D."/>
            <person name="Patel B.K.C."/>
        </authorList>
    </citation>
    <scope>NUCLEOTIDE SEQUENCE [LARGE SCALE GENOMIC DNA]</scope>
    <source>
        <strain evidence="1 2">RC3</strain>
    </source>
</reference>
<dbReference type="AlphaFoldDB" id="G0V4T3"/>
<dbReference type="OrthoDB" id="1954331at2"/>
<evidence type="ECO:0000313" key="1">
    <source>
        <dbReference type="EMBL" id="CCC58123.1"/>
    </source>
</evidence>
<gene>
    <name evidence="1" type="ORF">CAAU_0474</name>
</gene>
<name>G0V4T3_9CLOT</name>
<keyword evidence="2" id="KW-1185">Reference proteome</keyword>